<sequence length="88" mass="9833">MKGKIMLIALLALLSITYSIEVGTIRCGPYMCRSNQSCVNRRCVNPCDAEPCGDNANCDVLRHLPECTCRPLYTGNPYVSCRLIEFDE</sequence>
<protein>
    <submittedName>
        <fullName evidence="2">Uncharacterized protein</fullName>
    </submittedName>
</protein>
<dbReference type="Proteomes" id="UP000838878">
    <property type="component" value="Chromosome 1"/>
</dbReference>
<organism evidence="2 3">
    <name type="scientific">Brenthis ino</name>
    <name type="common">lesser marbled fritillary</name>
    <dbReference type="NCBI Taxonomy" id="405034"/>
    <lineage>
        <taxon>Eukaryota</taxon>
        <taxon>Metazoa</taxon>
        <taxon>Ecdysozoa</taxon>
        <taxon>Arthropoda</taxon>
        <taxon>Hexapoda</taxon>
        <taxon>Insecta</taxon>
        <taxon>Pterygota</taxon>
        <taxon>Neoptera</taxon>
        <taxon>Endopterygota</taxon>
        <taxon>Lepidoptera</taxon>
        <taxon>Glossata</taxon>
        <taxon>Ditrysia</taxon>
        <taxon>Papilionoidea</taxon>
        <taxon>Nymphalidae</taxon>
        <taxon>Heliconiinae</taxon>
        <taxon>Argynnini</taxon>
        <taxon>Brenthis</taxon>
    </lineage>
</organism>
<proteinExistence type="predicted"/>
<evidence type="ECO:0000256" key="1">
    <source>
        <dbReference type="SAM" id="SignalP"/>
    </source>
</evidence>
<accession>A0A8J9V6Q1</accession>
<dbReference type="OrthoDB" id="4405280at2759"/>
<keyword evidence="1" id="KW-0732">Signal</keyword>
<keyword evidence="3" id="KW-1185">Reference proteome</keyword>
<name>A0A8J9V6Q1_9NEOP</name>
<dbReference type="AlphaFoldDB" id="A0A8J9V6Q1"/>
<dbReference type="EMBL" id="OV170221">
    <property type="protein sequence ID" value="CAH0713725.1"/>
    <property type="molecule type" value="Genomic_DNA"/>
</dbReference>
<evidence type="ECO:0000313" key="2">
    <source>
        <dbReference type="EMBL" id="CAH0713725.1"/>
    </source>
</evidence>
<evidence type="ECO:0000313" key="3">
    <source>
        <dbReference type="Proteomes" id="UP000838878"/>
    </source>
</evidence>
<dbReference type="PANTHER" id="PTHR22963">
    <property type="entry name" value="ENDOGLIN-RELATED"/>
    <property type="match status" value="1"/>
</dbReference>
<feature type="signal peptide" evidence="1">
    <location>
        <begin position="1"/>
        <end position="19"/>
    </location>
</feature>
<gene>
    <name evidence="2" type="ORF">BINO364_LOCUS853</name>
</gene>
<feature type="non-terminal residue" evidence="2">
    <location>
        <position position="88"/>
    </location>
</feature>
<reference evidence="2" key="1">
    <citation type="submission" date="2021-12" db="EMBL/GenBank/DDBJ databases">
        <authorList>
            <person name="Martin H S."/>
        </authorList>
    </citation>
    <scope>NUCLEOTIDE SEQUENCE</scope>
</reference>
<feature type="chain" id="PRO_5035474632" evidence="1">
    <location>
        <begin position="20"/>
        <end position="88"/>
    </location>
</feature>
<dbReference type="PANTHER" id="PTHR22963:SF38">
    <property type="entry name" value="LP13770P"/>
    <property type="match status" value="1"/>
</dbReference>